<dbReference type="Gene3D" id="3.30.300.30">
    <property type="match status" value="1"/>
</dbReference>
<dbReference type="InterPro" id="IPR042099">
    <property type="entry name" value="ANL_N_sf"/>
</dbReference>
<evidence type="ECO:0000256" key="2">
    <source>
        <dbReference type="ARBA" id="ARBA00022598"/>
    </source>
</evidence>
<dbReference type="PANTHER" id="PTHR43201">
    <property type="entry name" value="ACYL-COA SYNTHETASE"/>
    <property type="match status" value="1"/>
</dbReference>
<dbReference type="RefSeq" id="WP_186503192.1">
    <property type="nucleotide sequence ID" value="NZ_JACOGK010000018.1"/>
</dbReference>
<feature type="domain" description="AMP-dependent synthetase/ligase" evidence="3">
    <location>
        <begin position="125"/>
        <end position="299"/>
    </location>
</feature>
<dbReference type="EMBL" id="JACOGK010000018">
    <property type="protein sequence ID" value="MBC3537038.1"/>
    <property type="molecule type" value="Genomic_DNA"/>
</dbReference>
<dbReference type="Gene3D" id="3.40.50.12780">
    <property type="entry name" value="N-terminal domain of ligase-like"/>
    <property type="match status" value="1"/>
</dbReference>
<evidence type="ECO:0000259" key="3">
    <source>
        <dbReference type="Pfam" id="PF00501"/>
    </source>
</evidence>
<dbReference type="Proteomes" id="UP000606870">
    <property type="component" value="Unassembled WGS sequence"/>
</dbReference>
<evidence type="ECO:0000313" key="5">
    <source>
        <dbReference type="Proteomes" id="UP000606870"/>
    </source>
</evidence>
<comment type="caution">
    <text evidence="4">The sequence shown here is derived from an EMBL/GenBank/DDBJ whole genome shotgun (WGS) entry which is preliminary data.</text>
</comment>
<evidence type="ECO:0000313" key="4">
    <source>
        <dbReference type="EMBL" id="MBC3537038.1"/>
    </source>
</evidence>
<proteinExistence type="inferred from homology"/>
<gene>
    <name evidence="4" type="ORF">H8J70_07225</name>
</gene>
<keyword evidence="5" id="KW-1185">Reference proteome</keyword>
<dbReference type="InterPro" id="IPR045851">
    <property type="entry name" value="AMP-bd_C_sf"/>
</dbReference>
<dbReference type="InterPro" id="IPR000873">
    <property type="entry name" value="AMP-dep_synth/lig_dom"/>
</dbReference>
<evidence type="ECO:0000256" key="1">
    <source>
        <dbReference type="ARBA" id="ARBA00006432"/>
    </source>
</evidence>
<accession>A0ABR6VIX7</accession>
<dbReference type="Pfam" id="PF00501">
    <property type="entry name" value="AMP-binding"/>
    <property type="match status" value="1"/>
</dbReference>
<name>A0ABR6VIX7_9FIRM</name>
<protein>
    <submittedName>
        <fullName evidence="4">AMP-binding protein</fullName>
    </submittedName>
</protein>
<organism evidence="4 5">
    <name type="scientific">Megasphaera hominis</name>
    <dbReference type="NCBI Taxonomy" id="159836"/>
    <lineage>
        <taxon>Bacteria</taxon>
        <taxon>Bacillati</taxon>
        <taxon>Bacillota</taxon>
        <taxon>Negativicutes</taxon>
        <taxon>Veillonellales</taxon>
        <taxon>Veillonellaceae</taxon>
        <taxon>Megasphaera</taxon>
    </lineage>
</organism>
<reference evidence="4 5" key="1">
    <citation type="submission" date="2020-08" db="EMBL/GenBank/DDBJ databases">
        <authorList>
            <person name="Liu C."/>
            <person name="Sun Q."/>
        </authorList>
    </citation>
    <scope>NUCLEOTIDE SEQUENCE [LARGE SCALE GENOMIC DNA]</scope>
    <source>
        <strain evidence="4 5">NSJ-59</strain>
    </source>
</reference>
<dbReference type="PANTHER" id="PTHR43201:SF5">
    <property type="entry name" value="MEDIUM-CHAIN ACYL-COA LIGASE ACSF2, MITOCHONDRIAL"/>
    <property type="match status" value="1"/>
</dbReference>
<dbReference type="SUPFAM" id="SSF56801">
    <property type="entry name" value="Acetyl-CoA synthetase-like"/>
    <property type="match status" value="1"/>
</dbReference>
<comment type="similarity">
    <text evidence="1">Belongs to the ATP-dependent AMP-binding enzyme family.</text>
</comment>
<sequence>MNYYDLLVQQAARLGGKLFLQIDNHAYTYAGTLAATDTLAAALPELSGTVLISGAGLWQQAVLFFALQKKGCRPVLLHHELSHDDCLHLAAQYQLQGLVTWHDKLSCQTFPYTEAHPSTDDCLGVLSSGSTGLPKVLYRTWASWADFFPVQNEIFHIGRETRLFLQGNLSFTGNLNVWLSILYAGATLIACDTLYSRTWVRLMQEYDVTAMYLVPTKLQLLSRVLTAPLPLVRCIFTGSQLLSQSLYRTLHHYFPQAEIIAYYGATELNYITYRIYDGSATDPQNMGKPFPGVSLFVKDGCIYVNSPYHVSGISVPYTLEDTGCLTEKGDLFFTGRKQSWINKGGYKLSCLYLERKLKTLPTIREAVALPLSDRLRGQNWAACIVTTAAASQAAVRQAIHHLLSVKEQPAAILFLDALPLNDRGKIDHNALTGFVQKSLT</sequence>
<keyword evidence="2" id="KW-0436">Ligase</keyword>